<evidence type="ECO:0000313" key="7">
    <source>
        <dbReference type="EMBL" id="KAG6698706.1"/>
    </source>
</evidence>
<sequence>MSSCLSGSSSEAYGLDLDIVKSPFTSIRTLHTSSASSTPLESTVALLSSAYPNIFHTKNLTKTRKFIKQRDSFLDEAPELLLPFRGIDNSAFLLHQPIQEKPSFQIQTKIANFCENSCQSPGEVDFHESSLEFCDGYKEDFDAKSIFDEDMKEGIDSILGNLSVDTGIVDEFSDASCSSVRENTRCENPIPMGPGFGRKYDFGFGMKIDGAVRALRHVDDGNCSGSPIVDVRQNSPKFHKTPVLTNKKKKKVEKSTVESKDKESSKDNSPPKPNSWLILKLNFKEVLNAWSDRGSLFLDEIPGDDARLAHIDLFLEDGVREANVLCYKEKRHTRLFSKKIIYQVKKVNADRRSRMKGRFVRRLNSNTNCQS</sequence>
<feature type="compositionally biased region" description="Basic and acidic residues" evidence="4">
    <location>
        <begin position="253"/>
        <end position="266"/>
    </location>
</feature>
<evidence type="ECO:0000256" key="3">
    <source>
        <dbReference type="PROSITE-ProRule" id="PRU00357"/>
    </source>
</evidence>
<dbReference type="GO" id="GO:0005634">
    <property type="term" value="C:nucleus"/>
    <property type="evidence" value="ECO:0007669"/>
    <property type="project" value="UniProtKB-SubCell"/>
</dbReference>
<feature type="domain" description="CCT" evidence="5">
    <location>
        <begin position="320"/>
        <end position="362"/>
    </location>
</feature>
<evidence type="ECO:0000256" key="4">
    <source>
        <dbReference type="SAM" id="MobiDB-lite"/>
    </source>
</evidence>
<dbReference type="Pfam" id="PF06203">
    <property type="entry name" value="CCT"/>
    <property type="match status" value="1"/>
</dbReference>
<dbReference type="Proteomes" id="UP000811609">
    <property type="component" value="Chromosome 8"/>
</dbReference>
<keyword evidence="8" id="KW-1185">Reference proteome</keyword>
<reference evidence="6" key="1">
    <citation type="submission" date="2020-12" db="EMBL/GenBank/DDBJ databases">
        <title>WGS assembly of Carya illinoinensis cv. Pawnee.</title>
        <authorList>
            <person name="Platts A."/>
            <person name="Shu S."/>
            <person name="Wright S."/>
            <person name="Barry K."/>
            <person name="Edger P."/>
            <person name="Pires J.C."/>
            <person name="Schmutz J."/>
        </authorList>
    </citation>
    <scope>NUCLEOTIDE SEQUENCE</scope>
    <source>
        <tissue evidence="6">Leaf</tissue>
    </source>
</reference>
<evidence type="ECO:0000313" key="6">
    <source>
        <dbReference type="EMBL" id="KAG6644101.1"/>
    </source>
</evidence>
<dbReference type="Proteomes" id="UP000811246">
    <property type="component" value="Chromosome 8"/>
</dbReference>
<dbReference type="GO" id="GO:0006355">
    <property type="term" value="P:regulation of DNA-templated transcription"/>
    <property type="evidence" value="ECO:0007669"/>
    <property type="project" value="TreeGrafter"/>
</dbReference>
<accession>A0A8T1PRL9</accession>
<evidence type="ECO:0000256" key="2">
    <source>
        <dbReference type="ARBA" id="ARBA00023242"/>
    </source>
</evidence>
<name>A0A8T1PRL9_CARIL</name>
<dbReference type="PROSITE" id="PS51017">
    <property type="entry name" value="CCT"/>
    <property type="match status" value="1"/>
</dbReference>
<reference evidence="7" key="2">
    <citation type="submission" date="2021-01" db="EMBL/GenBank/DDBJ databases">
        <authorList>
            <person name="Lovell J.T."/>
            <person name="Bentley N."/>
            <person name="Bhattarai G."/>
            <person name="Jenkins J.W."/>
            <person name="Sreedasyam A."/>
            <person name="Alarcon Y."/>
            <person name="Bock C."/>
            <person name="Boston L."/>
            <person name="Carlson J."/>
            <person name="Cervantes K."/>
            <person name="Clermont K."/>
            <person name="Krom N."/>
            <person name="Kubenka K."/>
            <person name="Mamidi S."/>
            <person name="Mattison C."/>
            <person name="Monteros M."/>
            <person name="Pisani C."/>
            <person name="Plott C."/>
            <person name="Rajasekar S."/>
            <person name="Rhein H.S."/>
            <person name="Rohla C."/>
            <person name="Song M."/>
            <person name="Hilaire R.S."/>
            <person name="Shu S."/>
            <person name="Wells L."/>
            <person name="Wang X."/>
            <person name="Webber J."/>
            <person name="Heerema R.J."/>
            <person name="Klein P."/>
            <person name="Conner P."/>
            <person name="Grauke L."/>
            <person name="Grimwood J."/>
            <person name="Schmutz J."/>
            <person name="Randall J.J."/>
        </authorList>
    </citation>
    <scope>NUCLEOTIDE SEQUENCE</scope>
    <source>
        <tissue evidence="7">Leaf</tissue>
    </source>
</reference>
<dbReference type="InterPro" id="IPR010402">
    <property type="entry name" value="CCT_domain"/>
</dbReference>
<dbReference type="PANTHER" id="PTHR31874">
    <property type="entry name" value="CCT MOTIF FAMILY PROTEIN, EXPRESSED"/>
    <property type="match status" value="1"/>
</dbReference>
<dbReference type="InterPro" id="IPR052453">
    <property type="entry name" value="CONSTANS-like_ZF"/>
</dbReference>
<dbReference type="PANTHER" id="PTHR31874:SF10">
    <property type="entry name" value="PROTEIN CHLOROPLAST IMPORT APPARATUS 2"/>
    <property type="match status" value="1"/>
</dbReference>
<proteinExistence type="predicted"/>
<keyword evidence="2 3" id="KW-0539">Nucleus</keyword>
<evidence type="ECO:0000313" key="8">
    <source>
        <dbReference type="Proteomes" id="UP000811609"/>
    </source>
</evidence>
<gene>
    <name evidence="6" type="ORF">CIPAW_08G032400</name>
    <name evidence="7" type="ORF">I3842_08G032800</name>
</gene>
<evidence type="ECO:0000259" key="5">
    <source>
        <dbReference type="PROSITE" id="PS51017"/>
    </source>
</evidence>
<dbReference type="EMBL" id="CM031816">
    <property type="protein sequence ID" value="KAG6644101.1"/>
    <property type="molecule type" value="Genomic_DNA"/>
</dbReference>
<organism evidence="6 8">
    <name type="scientific">Carya illinoinensis</name>
    <name type="common">Pecan</name>
    <dbReference type="NCBI Taxonomy" id="32201"/>
    <lineage>
        <taxon>Eukaryota</taxon>
        <taxon>Viridiplantae</taxon>
        <taxon>Streptophyta</taxon>
        <taxon>Embryophyta</taxon>
        <taxon>Tracheophyta</taxon>
        <taxon>Spermatophyta</taxon>
        <taxon>Magnoliopsida</taxon>
        <taxon>eudicotyledons</taxon>
        <taxon>Gunneridae</taxon>
        <taxon>Pentapetalae</taxon>
        <taxon>rosids</taxon>
        <taxon>fabids</taxon>
        <taxon>Fagales</taxon>
        <taxon>Juglandaceae</taxon>
        <taxon>Carya</taxon>
    </lineage>
</organism>
<comment type="subcellular location">
    <subcellularLocation>
        <location evidence="1 3">Nucleus</location>
    </subcellularLocation>
</comment>
<protein>
    <recommendedName>
        <fullName evidence="5">CCT domain-containing protein</fullName>
    </recommendedName>
</protein>
<comment type="caution">
    <text evidence="6">The sequence shown here is derived from an EMBL/GenBank/DDBJ whole genome shotgun (WGS) entry which is preliminary data.</text>
</comment>
<evidence type="ECO:0000256" key="1">
    <source>
        <dbReference type="ARBA" id="ARBA00004123"/>
    </source>
</evidence>
<feature type="region of interest" description="Disordered" evidence="4">
    <location>
        <begin position="245"/>
        <end position="272"/>
    </location>
</feature>
<dbReference type="AlphaFoldDB" id="A0A8T1PRL9"/>
<dbReference type="EMBL" id="CM031832">
    <property type="protein sequence ID" value="KAG6698706.1"/>
    <property type="molecule type" value="Genomic_DNA"/>
</dbReference>